<dbReference type="KEGG" id="nri:NRI_0721"/>
<dbReference type="HOGENOM" id="CLU_2480148_0_0_5"/>
<evidence type="ECO:0000256" key="1">
    <source>
        <dbReference type="SAM" id="Coils"/>
    </source>
</evidence>
<keyword evidence="3" id="KW-1185">Reference proteome</keyword>
<sequence>MTKKNPVSFQKLDFALKHLETTILRRIQLEKIKKQQECEKLSTEIAELKRQISVHLNEIKTLRSIIGETAAGISEVIEIIEKVNHQP</sequence>
<proteinExistence type="predicted"/>
<protein>
    <submittedName>
        <fullName evidence="2">Uncharacterized protein</fullName>
    </submittedName>
</protein>
<name>C6V5M8_NEORI</name>
<dbReference type="OrthoDB" id="7165695at2"/>
<dbReference type="Proteomes" id="UP000001627">
    <property type="component" value="Chromosome"/>
</dbReference>
<dbReference type="EMBL" id="CP001431">
    <property type="protein sequence ID" value="ACT69651.1"/>
    <property type="molecule type" value="Genomic_DNA"/>
</dbReference>
<evidence type="ECO:0000313" key="3">
    <source>
        <dbReference type="Proteomes" id="UP000001627"/>
    </source>
</evidence>
<keyword evidence="1" id="KW-0175">Coiled coil</keyword>
<organism evidence="2 3">
    <name type="scientific">Neorickettsia risticii (strain Illinois)</name>
    <dbReference type="NCBI Taxonomy" id="434131"/>
    <lineage>
        <taxon>Bacteria</taxon>
        <taxon>Pseudomonadati</taxon>
        <taxon>Pseudomonadota</taxon>
        <taxon>Alphaproteobacteria</taxon>
        <taxon>Rickettsiales</taxon>
        <taxon>Anaplasmataceae</taxon>
        <taxon>Neorickettsia</taxon>
    </lineage>
</organism>
<feature type="coiled-coil region" evidence="1">
    <location>
        <begin position="24"/>
        <end position="65"/>
    </location>
</feature>
<reference evidence="2 3" key="1">
    <citation type="journal article" date="2009" name="Nucleic Acids Res.">
        <title>Analysis of complete genome sequence of Neorickettsia risticii: causative agent of Potomac horse fever.</title>
        <authorList>
            <person name="Lin M."/>
            <person name="Zhang C."/>
            <person name="Gibson K."/>
            <person name="Rikihisa Y."/>
        </authorList>
    </citation>
    <scope>NUCLEOTIDE SEQUENCE [LARGE SCALE GENOMIC DNA]</scope>
    <source>
        <strain evidence="2 3">Illinois</strain>
    </source>
</reference>
<evidence type="ECO:0000313" key="2">
    <source>
        <dbReference type="EMBL" id="ACT69651.1"/>
    </source>
</evidence>
<accession>C6V5M8</accession>
<dbReference type="AlphaFoldDB" id="C6V5M8"/>
<gene>
    <name evidence="2" type="ordered locus">NRI_0721</name>
</gene>